<organism evidence="4 5">
    <name type="scientific">Pendulispora albinea</name>
    <dbReference type="NCBI Taxonomy" id="2741071"/>
    <lineage>
        <taxon>Bacteria</taxon>
        <taxon>Pseudomonadati</taxon>
        <taxon>Myxococcota</taxon>
        <taxon>Myxococcia</taxon>
        <taxon>Myxococcales</taxon>
        <taxon>Sorangiineae</taxon>
        <taxon>Pendulisporaceae</taxon>
        <taxon>Pendulispora</taxon>
    </lineage>
</organism>
<dbReference type="InterPro" id="IPR000182">
    <property type="entry name" value="GNAT_dom"/>
</dbReference>
<evidence type="ECO:0000256" key="2">
    <source>
        <dbReference type="ARBA" id="ARBA00023315"/>
    </source>
</evidence>
<dbReference type="SUPFAM" id="SSF55729">
    <property type="entry name" value="Acyl-CoA N-acyltransferases (Nat)"/>
    <property type="match status" value="2"/>
</dbReference>
<dbReference type="Proteomes" id="UP001370348">
    <property type="component" value="Chromosome"/>
</dbReference>
<feature type="domain" description="N-acetyltransferase" evidence="3">
    <location>
        <begin position="1"/>
        <end position="162"/>
    </location>
</feature>
<dbReference type="PANTHER" id="PTHR43877:SF2">
    <property type="entry name" value="AMINOALKYLPHOSPHONATE N-ACETYLTRANSFERASE-RELATED"/>
    <property type="match status" value="1"/>
</dbReference>
<accession>A0ABZ2LW37</accession>
<dbReference type="GO" id="GO:0016746">
    <property type="term" value="F:acyltransferase activity"/>
    <property type="evidence" value="ECO:0007669"/>
    <property type="project" value="UniProtKB-KW"/>
</dbReference>
<reference evidence="4 5" key="1">
    <citation type="submission" date="2021-12" db="EMBL/GenBank/DDBJ databases">
        <title>Discovery of the Pendulisporaceae a myxobacterial family with distinct sporulation behavior and unique specialized metabolism.</title>
        <authorList>
            <person name="Garcia R."/>
            <person name="Popoff A."/>
            <person name="Bader C.D."/>
            <person name="Loehr J."/>
            <person name="Walesch S."/>
            <person name="Walt C."/>
            <person name="Boldt J."/>
            <person name="Bunk B."/>
            <person name="Haeckl F.J.F.P.J."/>
            <person name="Gunesch A.P."/>
            <person name="Birkelbach J."/>
            <person name="Nuebel U."/>
            <person name="Pietschmann T."/>
            <person name="Bach T."/>
            <person name="Mueller R."/>
        </authorList>
    </citation>
    <scope>NUCLEOTIDE SEQUENCE [LARGE SCALE GENOMIC DNA]</scope>
    <source>
        <strain evidence="4 5">MSr11954</strain>
    </source>
</reference>
<evidence type="ECO:0000256" key="1">
    <source>
        <dbReference type="ARBA" id="ARBA00022679"/>
    </source>
</evidence>
<dbReference type="EC" id="2.3.1.-" evidence="4"/>
<name>A0ABZ2LW37_9BACT</name>
<dbReference type="Pfam" id="PF00583">
    <property type="entry name" value="Acetyltransf_1"/>
    <property type="match status" value="2"/>
</dbReference>
<dbReference type="InterPro" id="IPR050832">
    <property type="entry name" value="Bact_Acetyltransf"/>
</dbReference>
<keyword evidence="5" id="KW-1185">Reference proteome</keyword>
<feature type="domain" description="N-acetyltransferase" evidence="3">
    <location>
        <begin position="190"/>
        <end position="341"/>
    </location>
</feature>
<dbReference type="RefSeq" id="WP_394824580.1">
    <property type="nucleotide sequence ID" value="NZ_CP089984.1"/>
</dbReference>
<keyword evidence="2 4" id="KW-0012">Acyltransferase</keyword>
<evidence type="ECO:0000313" key="5">
    <source>
        <dbReference type="Proteomes" id="UP001370348"/>
    </source>
</evidence>
<dbReference type="EMBL" id="CP089984">
    <property type="protein sequence ID" value="WXB14957.1"/>
    <property type="molecule type" value="Genomic_DNA"/>
</dbReference>
<evidence type="ECO:0000313" key="4">
    <source>
        <dbReference type="EMBL" id="WXB14957.1"/>
    </source>
</evidence>
<dbReference type="InterPro" id="IPR016181">
    <property type="entry name" value="Acyl_CoA_acyltransferase"/>
</dbReference>
<gene>
    <name evidence="4" type="ORF">LZC94_44950</name>
</gene>
<keyword evidence="1 4" id="KW-0808">Transferase</keyword>
<dbReference type="PANTHER" id="PTHR43877">
    <property type="entry name" value="AMINOALKYLPHOSPHONATE N-ACETYLTRANSFERASE-RELATED-RELATED"/>
    <property type="match status" value="1"/>
</dbReference>
<evidence type="ECO:0000259" key="3">
    <source>
        <dbReference type="PROSITE" id="PS51186"/>
    </source>
</evidence>
<dbReference type="PROSITE" id="PS51186">
    <property type="entry name" value="GNAT"/>
    <property type="match status" value="2"/>
</dbReference>
<proteinExistence type="predicted"/>
<protein>
    <submittedName>
        <fullName evidence="4">GNAT family N-acetyltransferase</fullName>
        <ecNumber evidence="4">2.3.1.-</ecNumber>
    </submittedName>
</protein>
<sequence>MIDLATLDDVPAILALANWAATNTTANFATGEEPLTEWIASWQATREYHPWLVARENGKVVGFAKSAPHRARGAYRWMAEVSVYVDPQRHERGLGRALYDRLLPTLRAQGYVTLLGGITSPNPASERLHAAVGFVRCGTYHRAGWKFGQWHDVGYWERHLQRADLPPQDLLPVREVWPAIHAWCTESAGLAVERVELGSKDAEDLIGGLNRELAAAYPEPGANHFRLEASEVAVSRGAFVIAYLDRRPVACGAFRTMDETSAELKRMYVVPRWRGLGISKRVLRALEEHAASLHVKRMVLETGTRQSEALALYARNGYRRIPLFGEYVGSPCSICMEKSLTA</sequence>
<dbReference type="CDD" id="cd04301">
    <property type="entry name" value="NAT_SF"/>
    <property type="match status" value="2"/>
</dbReference>
<dbReference type="Gene3D" id="3.40.630.30">
    <property type="match status" value="2"/>
</dbReference>